<evidence type="ECO:0000313" key="1">
    <source>
        <dbReference type="EMBL" id="KAJ8635128.1"/>
    </source>
</evidence>
<gene>
    <name evidence="1" type="ORF">MRB53_009395</name>
</gene>
<accession>A0ACC2LPN3</accession>
<keyword evidence="2" id="KW-1185">Reference proteome</keyword>
<evidence type="ECO:0000313" key="2">
    <source>
        <dbReference type="Proteomes" id="UP001234297"/>
    </source>
</evidence>
<comment type="caution">
    <text evidence="1">The sequence shown here is derived from an EMBL/GenBank/DDBJ whole genome shotgun (WGS) entry which is preliminary data.</text>
</comment>
<name>A0ACC2LPN3_PERAE</name>
<dbReference type="EMBL" id="CM056811">
    <property type="protein sequence ID" value="KAJ8635128.1"/>
    <property type="molecule type" value="Genomic_DNA"/>
</dbReference>
<protein>
    <submittedName>
        <fullName evidence="1">Uncharacterized protein</fullName>
    </submittedName>
</protein>
<reference evidence="1 2" key="1">
    <citation type="journal article" date="2022" name="Hortic Res">
        <title>A haplotype resolved chromosomal level avocado genome allows analysis of novel avocado genes.</title>
        <authorList>
            <person name="Nath O."/>
            <person name="Fletcher S.J."/>
            <person name="Hayward A."/>
            <person name="Shaw L.M."/>
            <person name="Masouleh A.K."/>
            <person name="Furtado A."/>
            <person name="Henry R.J."/>
            <person name="Mitter N."/>
        </authorList>
    </citation>
    <scope>NUCLEOTIDE SEQUENCE [LARGE SCALE GENOMIC DNA]</scope>
    <source>
        <strain evidence="2">cv. Hass</strain>
    </source>
</reference>
<sequence length="134" mass="15159">MLWKLPIPPKLRLFCWRLLHDKLPKRLANWDPAISSCCLICRGGAESLEHLFVSSSFAIMVTIPDVPPSSPSLPPDIRFIVNEEQQRASAYTRAFYFPHTVAQDASSTTIRHQKASTSAVPRERWVVTTSDPQE</sequence>
<dbReference type="Proteomes" id="UP001234297">
    <property type="component" value="Chromosome 3"/>
</dbReference>
<proteinExistence type="predicted"/>
<organism evidence="1 2">
    <name type="scientific">Persea americana</name>
    <name type="common">Avocado</name>
    <dbReference type="NCBI Taxonomy" id="3435"/>
    <lineage>
        <taxon>Eukaryota</taxon>
        <taxon>Viridiplantae</taxon>
        <taxon>Streptophyta</taxon>
        <taxon>Embryophyta</taxon>
        <taxon>Tracheophyta</taxon>
        <taxon>Spermatophyta</taxon>
        <taxon>Magnoliopsida</taxon>
        <taxon>Magnoliidae</taxon>
        <taxon>Laurales</taxon>
        <taxon>Lauraceae</taxon>
        <taxon>Persea</taxon>
    </lineage>
</organism>